<gene>
    <name evidence="2" type="ORF">K435DRAFT_704522</name>
</gene>
<evidence type="ECO:0000256" key="1">
    <source>
        <dbReference type="SAM" id="Phobius"/>
    </source>
</evidence>
<proteinExistence type="predicted"/>
<dbReference type="AlphaFoldDB" id="A0A4S8KM26"/>
<keyword evidence="1" id="KW-0472">Membrane</keyword>
<evidence type="ECO:0000313" key="3">
    <source>
        <dbReference type="Proteomes" id="UP000297245"/>
    </source>
</evidence>
<dbReference type="OrthoDB" id="3174341at2759"/>
<dbReference type="Proteomes" id="UP000297245">
    <property type="component" value="Unassembled WGS sequence"/>
</dbReference>
<accession>A0A4S8KM26</accession>
<keyword evidence="1" id="KW-0812">Transmembrane</keyword>
<protein>
    <submittedName>
        <fullName evidence="2">Uncharacterized protein</fullName>
    </submittedName>
</protein>
<feature type="transmembrane region" description="Helical" evidence="1">
    <location>
        <begin position="62"/>
        <end position="84"/>
    </location>
</feature>
<evidence type="ECO:0000313" key="2">
    <source>
        <dbReference type="EMBL" id="THU76590.1"/>
    </source>
</evidence>
<reference evidence="2 3" key="1">
    <citation type="journal article" date="2019" name="Nat. Ecol. Evol.">
        <title>Megaphylogeny resolves global patterns of mushroom evolution.</title>
        <authorList>
            <person name="Varga T."/>
            <person name="Krizsan K."/>
            <person name="Foldi C."/>
            <person name="Dima B."/>
            <person name="Sanchez-Garcia M."/>
            <person name="Sanchez-Ramirez S."/>
            <person name="Szollosi G.J."/>
            <person name="Szarkandi J.G."/>
            <person name="Papp V."/>
            <person name="Albert L."/>
            <person name="Andreopoulos W."/>
            <person name="Angelini C."/>
            <person name="Antonin V."/>
            <person name="Barry K.W."/>
            <person name="Bougher N.L."/>
            <person name="Buchanan P."/>
            <person name="Buyck B."/>
            <person name="Bense V."/>
            <person name="Catcheside P."/>
            <person name="Chovatia M."/>
            <person name="Cooper J."/>
            <person name="Damon W."/>
            <person name="Desjardin D."/>
            <person name="Finy P."/>
            <person name="Geml J."/>
            <person name="Haridas S."/>
            <person name="Hughes K."/>
            <person name="Justo A."/>
            <person name="Karasinski D."/>
            <person name="Kautmanova I."/>
            <person name="Kiss B."/>
            <person name="Kocsube S."/>
            <person name="Kotiranta H."/>
            <person name="LaButti K.M."/>
            <person name="Lechner B.E."/>
            <person name="Liimatainen K."/>
            <person name="Lipzen A."/>
            <person name="Lukacs Z."/>
            <person name="Mihaltcheva S."/>
            <person name="Morgado L.N."/>
            <person name="Niskanen T."/>
            <person name="Noordeloos M.E."/>
            <person name="Ohm R.A."/>
            <person name="Ortiz-Santana B."/>
            <person name="Ovrebo C."/>
            <person name="Racz N."/>
            <person name="Riley R."/>
            <person name="Savchenko A."/>
            <person name="Shiryaev A."/>
            <person name="Soop K."/>
            <person name="Spirin V."/>
            <person name="Szebenyi C."/>
            <person name="Tomsovsky M."/>
            <person name="Tulloss R.E."/>
            <person name="Uehling J."/>
            <person name="Grigoriev I.V."/>
            <person name="Vagvolgyi C."/>
            <person name="Papp T."/>
            <person name="Martin F.M."/>
            <person name="Miettinen O."/>
            <person name="Hibbett D.S."/>
            <person name="Nagy L.G."/>
        </authorList>
    </citation>
    <scope>NUCLEOTIDE SEQUENCE [LARGE SCALE GENOMIC DNA]</scope>
    <source>
        <strain evidence="2 3">CBS 962.96</strain>
    </source>
</reference>
<feature type="non-terminal residue" evidence="2">
    <location>
        <position position="1"/>
    </location>
</feature>
<sequence length="124" mass="14126">FIISDILVVWRAWILFPQNIWVQLFLFLCTLGTCGAIIQELIIDYILVETFDDPYWVEVSHAIYTALPLFTNIVGTLLIGYKAWSHYLDIKNSLGSTHGNGSKALKILVFLAESGLIYCSIWVR</sequence>
<keyword evidence="3" id="KW-1185">Reference proteome</keyword>
<dbReference type="EMBL" id="ML180820">
    <property type="protein sequence ID" value="THU76590.1"/>
    <property type="molecule type" value="Genomic_DNA"/>
</dbReference>
<feature type="transmembrane region" description="Helical" evidence="1">
    <location>
        <begin position="20"/>
        <end position="42"/>
    </location>
</feature>
<organism evidence="2 3">
    <name type="scientific">Dendrothele bispora (strain CBS 962.96)</name>
    <dbReference type="NCBI Taxonomy" id="1314807"/>
    <lineage>
        <taxon>Eukaryota</taxon>
        <taxon>Fungi</taxon>
        <taxon>Dikarya</taxon>
        <taxon>Basidiomycota</taxon>
        <taxon>Agaricomycotina</taxon>
        <taxon>Agaricomycetes</taxon>
        <taxon>Agaricomycetidae</taxon>
        <taxon>Agaricales</taxon>
        <taxon>Agaricales incertae sedis</taxon>
        <taxon>Dendrothele</taxon>
    </lineage>
</organism>
<keyword evidence="1" id="KW-1133">Transmembrane helix</keyword>
<name>A0A4S8KM26_DENBC</name>